<evidence type="ECO:0000313" key="2">
    <source>
        <dbReference type="Proteomes" id="UP000319825"/>
    </source>
</evidence>
<dbReference type="RefSeq" id="WP_145777908.1">
    <property type="nucleotide sequence ID" value="NZ_BAAATQ010000102.1"/>
</dbReference>
<dbReference type="OrthoDB" id="3406160at2"/>
<comment type="caution">
    <text evidence="1">The sequence shown here is derived from an EMBL/GenBank/DDBJ whole genome shotgun (WGS) entry which is preliminary data.</text>
</comment>
<protein>
    <submittedName>
        <fullName evidence="1">Uncharacterized protein</fullName>
    </submittedName>
</protein>
<accession>A0A562HVF9</accession>
<proteinExistence type="predicted"/>
<gene>
    <name evidence="1" type="ORF">JD77_06354</name>
</gene>
<dbReference type="EMBL" id="VLKE01000002">
    <property type="protein sequence ID" value="TWH62303.1"/>
    <property type="molecule type" value="Genomic_DNA"/>
</dbReference>
<evidence type="ECO:0000313" key="1">
    <source>
        <dbReference type="EMBL" id="TWH62303.1"/>
    </source>
</evidence>
<name>A0A562HVF9_MICOL</name>
<keyword evidence="2" id="KW-1185">Reference proteome</keyword>
<organism evidence="1 2">
    <name type="scientific">Micromonospora olivasterospora</name>
    <dbReference type="NCBI Taxonomy" id="1880"/>
    <lineage>
        <taxon>Bacteria</taxon>
        <taxon>Bacillati</taxon>
        <taxon>Actinomycetota</taxon>
        <taxon>Actinomycetes</taxon>
        <taxon>Micromonosporales</taxon>
        <taxon>Micromonosporaceae</taxon>
        <taxon>Micromonospora</taxon>
    </lineage>
</organism>
<dbReference type="Proteomes" id="UP000319825">
    <property type="component" value="Unassembled WGS sequence"/>
</dbReference>
<dbReference type="AlphaFoldDB" id="A0A562HVF9"/>
<sequence>MGRHLKPISDRKPAKQLALKLRELKGDIPFARLAKQVHVKPNTLSTMADGTYRGWQCVEQFLEAVRLCGVIVTEEDLSQCRTYHKIAEKLHRERGNPSLAASSEVPVLPSKTETVVLAPRVDEDDDSSVVTFTRTDPMLACPSSLAQARTVHDVVATLLDLITDKNMDIRSWRQSTTASWSTGRSGTPEWELLTARTEPTLPVVLSIVRQCGGGPADLARWEQQWKRIVTPGTRFVGTAKPPEESRSSEATIALTTAEPVSDDDLQRIRDHFGDPPVKSGKSRPPLWRRLAPSRVTRVLTRRCPGETLPPPD</sequence>
<reference evidence="1 2" key="1">
    <citation type="submission" date="2019-07" db="EMBL/GenBank/DDBJ databases">
        <title>R&amp;d 2014.</title>
        <authorList>
            <person name="Klenk H.-P."/>
        </authorList>
    </citation>
    <scope>NUCLEOTIDE SEQUENCE [LARGE SCALE GENOMIC DNA]</scope>
    <source>
        <strain evidence="1 2">DSM 43868</strain>
    </source>
</reference>